<evidence type="ECO:0000313" key="1">
    <source>
        <dbReference type="EMBL" id="PHJ36018.1"/>
    </source>
</evidence>
<organism evidence="1 2">
    <name type="scientific">Neisseria gonorrhoeae 3502</name>
    <dbReference type="NCBI Taxonomy" id="1193404"/>
    <lineage>
        <taxon>Bacteria</taxon>
        <taxon>Pseudomonadati</taxon>
        <taxon>Pseudomonadota</taxon>
        <taxon>Betaproteobacteria</taxon>
        <taxon>Neisseriales</taxon>
        <taxon>Neisseriaceae</taxon>
        <taxon>Neisseria</taxon>
    </lineage>
</organism>
<evidence type="ECO:0000313" key="2">
    <source>
        <dbReference type="Proteomes" id="UP000223296"/>
    </source>
</evidence>
<gene>
    <name evidence="1" type="ORF">N776_03800</name>
</gene>
<accession>A0AA44U9R0</accession>
<dbReference type="GO" id="GO:0005882">
    <property type="term" value="C:intermediate filament"/>
    <property type="evidence" value="ECO:0007669"/>
    <property type="project" value="UniProtKB-KW"/>
</dbReference>
<dbReference type="Proteomes" id="UP000223296">
    <property type="component" value="Unassembled WGS sequence"/>
</dbReference>
<comment type="caution">
    <text evidence="1">The sequence shown here is derived from an EMBL/GenBank/DDBJ whole genome shotgun (WGS) entry which is preliminary data.</text>
</comment>
<reference evidence="1 2" key="1">
    <citation type="submission" date="2013-08" db="EMBL/GenBank/DDBJ databases">
        <authorList>
            <person name="Trees D."/>
        </authorList>
    </citation>
    <scope>NUCLEOTIDE SEQUENCE [LARGE SCALE GENOMIC DNA]</scope>
    <source>
        <strain evidence="1 2">3502</strain>
    </source>
</reference>
<keyword evidence="1" id="KW-0416">Keratin</keyword>
<protein>
    <submittedName>
        <fullName evidence="1">Keratin 2a</fullName>
    </submittedName>
</protein>
<dbReference type="EMBL" id="AVBE01000002">
    <property type="protein sequence ID" value="PHJ36018.1"/>
    <property type="molecule type" value="Genomic_DNA"/>
</dbReference>
<dbReference type="AlphaFoldDB" id="A0AA44U9R0"/>
<sequence length="181" mass="18513">MRAGDDLDMAGGVFNGQVRAADRRRQGIDAVGFEAVQIAPECFDFEVADAVAGQRVRFAFDVFVETRFVGFVEDVVVVVGNAVICAVQAQGVVAEDDVGVFVIRADIGFVAAVSVRRVDGQPDAALELCFGGKGFLAGNGLVVGEGDFEVGGRGGGAGLVDRGFDGFGGGGGVFGFANGIV</sequence>
<name>A0AA44U9R0_NEIGO</name>
<proteinExistence type="predicted"/>